<dbReference type="Proteomes" id="UP001056707">
    <property type="component" value="Chromosome"/>
</dbReference>
<feature type="domain" description="Metallo-beta-lactamase" evidence="7">
    <location>
        <begin position="474"/>
        <end position="678"/>
    </location>
</feature>
<evidence type="ECO:0000313" key="8">
    <source>
        <dbReference type="EMBL" id="USS85490.1"/>
    </source>
</evidence>
<dbReference type="EMBL" id="CP097116">
    <property type="protein sequence ID" value="USS85490.1"/>
    <property type="molecule type" value="Genomic_DNA"/>
</dbReference>
<dbReference type="InterPro" id="IPR004477">
    <property type="entry name" value="ComEC_N"/>
</dbReference>
<dbReference type="PANTHER" id="PTHR30619">
    <property type="entry name" value="DNA INTERNALIZATION/COMPETENCE PROTEIN COMEC/REC2"/>
    <property type="match status" value="1"/>
</dbReference>
<dbReference type="NCBIfam" id="TIGR00360">
    <property type="entry name" value="ComEC_N-term"/>
    <property type="match status" value="1"/>
</dbReference>
<keyword evidence="3 6" id="KW-0812">Transmembrane</keyword>
<dbReference type="CDD" id="cd07731">
    <property type="entry name" value="ComA-like_MBL-fold"/>
    <property type="match status" value="1"/>
</dbReference>
<feature type="transmembrane region" description="Helical" evidence="6">
    <location>
        <begin position="216"/>
        <end position="238"/>
    </location>
</feature>
<dbReference type="InterPro" id="IPR035681">
    <property type="entry name" value="ComA-like_MBL"/>
</dbReference>
<feature type="transmembrane region" description="Helical" evidence="6">
    <location>
        <begin position="445"/>
        <end position="463"/>
    </location>
</feature>
<dbReference type="InterPro" id="IPR036866">
    <property type="entry name" value="RibonucZ/Hydroxyglut_hydro"/>
</dbReference>
<keyword evidence="5 6" id="KW-0472">Membrane</keyword>
<dbReference type="InterPro" id="IPR001279">
    <property type="entry name" value="Metallo-B-lactamas"/>
</dbReference>
<organism evidence="8 9">
    <name type="scientific">Fructilactobacillus myrtifloralis</name>
    <dbReference type="NCBI Taxonomy" id="2940301"/>
    <lineage>
        <taxon>Bacteria</taxon>
        <taxon>Bacillati</taxon>
        <taxon>Bacillota</taxon>
        <taxon>Bacilli</taxon>
        <taxon>Lactobacillales</taxon>
        <taxon>Lactobacillaceae</taxon>
        <taxon>Fructilactobacillus</taxon>
    </lineage>
</organism>
<proteinExistence type="predicted"/>
<dbReference type="NCBIfam" id="TIGR00361">
    <property type="entry name" value="ComEC_Rec2"/>
    <property type="match status" value="1"/>
</dbReference>
<dbReference type="RefSeq" id="WP_252750385.1">
    <property type="nucleotide sequence ID" value="NZ_CP097116.1"/>
</dbReference>
<keyword evidence="2" id="KW-1003">Cell membrane</keyword>
<evidence type="ECO:0000256" key="1">
    <source>
        <dbReference type="ARBA" id="ARBA00004651"/>
    </source>
</evidence>
<protein>
    <submittedName>
        <fullName evidence="8">DNA internalization-related competence protein ComEC/Rec2</fullName>
    </submittedName>
</protein>
<dbReference type="Pfam" id="PF03772">
    <property type="entry name" value="Competence"/>
    <property type="match status" value="1"/>
</dbReference>
<keyword evidence="9" id="KW-1185">Reference proteome</keyword>
<feature type="transmembrane region" description="Helical" evidence="6">
    <location>
        <begin position="250"/>
        <end position="274"/>
    </location>
</feature>
<dbReference type="Pfam" id="PF00753">
    <property type="entry name" value="Lactamase_B"/>
    <property type="match status" value="1"/>
</dbReference>
<dbReference type="PANTHER" id="PTHR30619:SF7">
    <property type="entry name" value="BETA-LACTAMASE DOMAIN PROTEIN"/>
    <property type="match status" value="1"/>
</dbReference>
<evidence type="ECO:0000256" key="5">
    <source>
        <dbReference type="ARBA" id="ARBA00023136"/>
    </source>
</evidence>
<name>A0ABY5BPK4_9LACO</name>
<dbReference type="InterPro" id="IPR052159">
    <property type="entry name" value="Competence_DNA_uptake"/>
</dbReference>
<feature type="transmembrane region" description="Helical" evidence="6">
    <location>
        <begin position="334"/>
        <end position="353"/>
    </location>
</feature>
<evidence type="ECO:0000256" key="2">
    <source>
        <dbReference type="ARBA" id="ARBA00022475"/>
    </source>
</evidence>
<gene>
    <name evidence="8" type="ORF">M3M35_02160</name>
</gene>
<evidence type="ECO:0000259" key="7">
    <source>
        <dbReference type="SMART" id="SM00849"/>
    </source>
</evidence>
<accession>A0ABY5BPK4</accession>
<dbReference type="InterPro" id="IPR004797">
    <property type="entry name" value="Competence_ComEC/Rec2"/>
</dbReference>
<feature type="transmembrane region" description="Helical" evidence="6">
    <location>
        <begin position="422"/>
        <end position="438"/>
    </location>
</feature>
<evidence type="ECO:0000313" key="9">
    <source>
        <dbReference type="Proteomes" id="UP001056707"/>
    </source>
</evidence>
<sequence length="737" mass="83926">MWTLLVDGWSGSLLTGLWLIRLWRLQLRRFLILNLISMVIPIVVGWHAQHVVQVNERAIAQAGNQVQTWELLVLPDQVVNTKTSMHGSGQLESHQRVSFHGQPLTNQGERLHHCVRLRVQGSLTPNQPASNWAAFDSQSFARGHGLSGDLRITKVAVVQQVRPPTIAAWFHEWRARELRRTNQLPPQLRVYVQSLLFGVRTADFQATSTGFKRLNLIHLFSIAGLHVYVLLNLWFFVATMVRMRKSHAELGAMLLLPLYAGVAGGAIGLVRVILVVEQRYWAKLGKWSRSGLDYWAFALMIFVVVNPWLIGQLGFQLSFLLSFTIFYCQKTTNVLKTVMLNLVSLPLLLAYFFEWHWLSIIANLVVVPFFTVGIFPLIISNYLCYLIFKVPIWGTEPLLRWLTQVTDQVASLPGVLPFGQPPWFLVLLLVGTTLLLIENWTWKRLGWLLVLYGVSFLIIHYPLNGEVSFFDVGQGDSILVREPLNRTVTLIDTGGKPNFFARQGQPTVHLAPTMTIPYLKSQGISRIDNLCLSHQDADHIGDLTCFLKTMEVKRVLIPWGMDRNQHFMHKIRPELHNTQLIGVKAGQIVPGTHLQILHPYHPGLGENQDSMVLWGQMGGKTWLFTGDLPKAEERELLQHDPQLRANVLKLGHHGSKTASDDRFIAKLAPQVGIISAGRQNRYGHPNQETLVTMKRHHVRLISTQTAGMIRYRYGWFEFRPKFETKWKDTQHGSEPSN</sequence>
<comment type="subcellular location">
    <subcellularLocation>
        <location evidence="1">Cell membrane</location>
        <topology evidence="1">Multi-pass membrane protein</topology>
    </subcellularLocation>
</comment>
<feature type="transmembrane region" description="Helical" evidence="6">
    <location>
        <begin position="30"/>
        <end position="48"/>
    </location>
</feature>
<evidence type="ECO:0000256" key="4">
    <source>
        <dbReference type="ARBA" id="ARBA00022989"/>
    </source>
</evidence>
<feature type="transmembrane region" description="Helical" evidence="6">
    <location>
        <begin position="294"/>
        <end position="327"/>
    </location>
</feature>
<evidence type="ECO:0000256" key="3">
    <source>
        <dbReference type="ARBA" id="ARBA00022692"/>
    </source>
</evidence>
<dbReference type="SUPFAM" id="SSF56281">
    <property type="entry name" value="Metallo-hydrolase/oxidoreductase"/>
    <property type="match status" value="1"/>
</dbReference>
<keyword evidence="4 6" id="KW-1133">Transmembrane helix</keyword>
<evidence type="ECO:0000256" key="6">
    <source>
        <dbReference type="SAM" id="Phobius"/>
    </source>
</evidence>
<reference evidence="8" key="1">
    <citation type="submission" date="2022-05" db="EMBL/GenBank/DDBJ databases">
        <authorList>
            <person name="Oliphant S.A."/>
            <person name="Watson-Haigh N.S."/>
            <person name="Sumby K.M."/>
            <person name="Gardner J.M."/>
            <person name="Jiranek V."/>
        </authorList>
    </citation>
    <scope>NUCLEOTIDE SEQUENCE</scope>
    <source>
        <strain evidence="8">KI16_H9</strain>
    </source>
</reference>
<dbReference type="Gene3D" id="3.60.15.10">
    <property type="entry name" value="Ribonuclease Z/Hydroxyacylglutathione hydrolase-like"/>
    <property type="match status" value="1"/>
</dbReference>
<feature type="transmembrane region" description="Helical" evidence="6">
    <location>
        <begin position="359"/>
        <end position="386"/>
    </location>
</feature>
<dbReference type="SMART" id="SM00849">
    <property type="entry name" value="Lactamase_B"/>
    <property type="match status" value="1"/>
</dbReference>